<dbReference type="PRINTS" id="PR00778">
    <property type="entry name" value="HTHARSR"/>
</dbReference>
<dbReference type="Pfam" id="PF12840">
    <property type="entry name" value="HTH_20"/>
    <property type="match status" value="1"/>
</dbReference>
<dbReference type="InterPro" id="IPR036390">
    <property type="entry name" value="WH_DNA-bd_sf"/>
</dbReference>
<dbReference type="InterPro" id="IPR001845">
    <property type="entry name" value="HTH_ArsR_DNA-bd_dom"/>
</dbReference>
<protein>
    <submittedName>
        <fullName evidence="3">Winged helix-turn-helix domain-containing protein</fullName>
    </submittedName>
</protein>
<dbReference type="InterPro" id="IPR011991">
    <property type="entry name" value="ArsR-like_HTH"/>
</dbReference>
<evidence type="ECO:0000313" key="4">
    <source>
        <dbReference type="Proteomes" id="UP001436297"/>
    </source>
</evidence>
<sequence>MNIYSNITQTAQLIGDATRMSILMDLSGMHALTASELAKSANVSPQTASSHLKKLIEGNLIIVRRQGRFRYYQLSNEEVAKAIESIANVSGPLVSNSLNDFTKKKKLEFARTCYGHLAGELGVKITKALMTKGYIKETDNSRYKLTHDGELWISKLGINIAKLNINVHSLPLHIDWTVRQNHLAGPLSLALTKKFLELGWLREGNMKREIILTPYGKKALCEELNLWSTKVCKK</sequence>
<dbReference type="CDD" id="cd00090">
    <property type="entry name" value="HTH_ARSR"/>
    <property type="match status" value="1"/>
</dbReference>
<name>A0ABZ3EDS8_9STAP</name>
<dbReference type="SMART" id="SM00418">
    <property type="entry name" value="HTH_ARSR"/>
    <property type="match status" value="1"/>
</dbReference>
<dbReference type="Proteomes" id="UP001436297">
    <property type="component" value="Chromosome"/>
</dbReference>
<dbReference type="NCBIfam" id="NF033788">
    <property type="entry name" value="HTH_metalloreg"/>
    <property type="match status" value="1"/>
</dbReference>
<accession>A0ABZ3EDS8</accession>
<dbReference type="PANTHER" id="PTHR39168:SF1">
    <property type="entry name" value="TRANSCRIPTIONAL REGULATORY PROTEIN"/>
    <property type="match status" value="1"/>
</dbReference>
<dbReference type="Gene3D" id="1.10.10.10">
    <property type="entry name" value="Winged helix-like DNA-binding domain superfamily/Winged helix DNA-binding domain"/>
    <property type="match status" value="1"/>
</dbReference>
<evidence type="ECO:0000256" key="1">
    <source>
        <dbReference type="ARBA" id="ARBA00023125"/>
    </source>
</evidence>
<evidence type="ECO:0000313" key="3">
    <source>
        <dbReference type="EMBL" id="XAF70996.1"/>
    </source>
</evidence>
<organism evidence="3 4">
    <name type="scientific">Staphylococcus hsinchuensis</name>
    <dbReference type="NCBI Taxonomy" id="3051183"/>
    <lineage>
        <taxon>Bacteria</taxon>
        <taxon>Bacillati</taxon>
        <taxon>Bacillota</taxon>
        <taxon>Bacilli</taxon>
        <taxon>Bacillales</taxon>
        <taxon>Staphylococcaceae</taxon>
        <taxon>Staphylococcus</taxon>
    </lineage>
</organism>
<keyword evidence="4" id="KW-1185">Reference proteome</keyword>
<dbReference type="RefSeq" id="WP_012818137.1">
    <property type="nucleotide sequence ID" value="NZ_CP128355.1"/>
</dbReference>
<dbReference type="InterPro" id="IPR036388">
    <property type="entry name" value="WH-like_DNA-bd_sf"/>
</dbReference>
<dbReference type="SUPFAM" id="SSF46785">
    <property type="entry name" value="Winged helix' DNA-binding domain"/>
    <property type="match status" value="1"/>
</dbReference>
<dbReference type="InterPro" id="IPR052543">
    <property type="entry name" value="HTH_Metal-responsive_Reg"/>
</dbReference>
<keyword evidence="1" id="KW-0238">DNA-binding</keyword>
<evidence type="ECO:0000259" key="2">
    <source>
        <dbReference type="PROSITE" id="PS50987"/>
    </source>
</evidence>
<dbReference type="PANTHER" id="PTHR39168">
    <property type="entry name" value="TRANSCRIPTIONAL REGULATOR-RELATED"/>
    <property type="match status" value="1"/>
</dbReference>
<reference evidence="3 4" key="1">
    <citation type="journal article" date="2024" name="Pathogens">
        <title>Staphylococcus hsinchuensis sp. nov., Isolated from Soymilk.</title>
        <authorList>
            <person name="Wang Y.T."/>
            <person name="Lin Y.C."/>
            <person name="Hsieh Y.H."/>
            <person name="Lin Y.T."/>
            <person name="Hamada M."/>
            <person name="Chen C.C."/>
            <person name="Liou J.S."/>
            <person name="Lee A.Y."/>
            <person name="Zhang W.L."/>
            <person name="Chen Y.T."/>
            <person name="Huang C.H."/>
        </authorList>
    </citation>
    <scope>NUCLEOTIDE SEQUENCE [LARGE SCALE GENOMIC DNA]</scope>
    <source>
        <strain evidence="3 4">H164</strain>
    </source>
</reference>
<gene>
    <name evidence="3" type="ORF">QQM35_02420</name>
</gene>
<proteinExistence type="predicted"/>
<dbReference type="PROSITE" id="PS50987">
    <property type="entry name" value="HTH_ARSR_2"/>
    <property type="match status" value="1"/>
</dbReference>
<feature type="domain" description="HTH arsR-type" evidence="2">
    <location>
        <begin position="1"/>
        <end position="94"/>
    </location>
</feature>
<dbReference type="EMBL" id="CP128355">
    <property type="protein sequence ID" value="XAF70996.1"/>
    <property type="molecule type" value="Genomic_DNA"/>
</dbReference>